<protein>
    <recommendedName>
        <fullName evidence="2">beta-fructofuranosidase</fullName>
        <ecNumber evidence="2">3.2.1.26</ecNumber>
    </recommendedName>
</protein>
<dbReference type="GeneID" id="302998102"/>
<evidence type="ECO:0000313" key="8">
    <source>
        <dbReference type="EMBL" id="AEB13855.1"/>
    </source>
</evidence>
<keyword evidence="3 5" id="KW-0378">Hydrolase</keyword>
<evidence type="ECO:0000256" key="1">
    <source>
        <dbReference type="ARBA" id="ARBA00009902"/>
    </source>
</evidence>
<dbReference type="OrthoDB" id="9759709at2"/>
<keyword evidence="4 5" id="KW-0326">Glycosidase</keyword>
<feature type="domain" description="Glycosyl hydrolase family 32 C-terminal" evidence="7">
    <location>
        <begin position="375"/>
        <end position="494"/>
    </location>
</feature>
<feature type="domain" description="Glycosyl hydrolase family 32 N-terminal" evidence="6">
    <location>
        <begin position="33"/>
        <end position="343"/>
    </location>
</feature>
<evidence type="ECO:0000313" key="9">
    <source>
        <dbReference type="Proteomes" id="UP000006852"/>
    </source>
</evidence>
<dbReference type="SUPFAM" id="SSF75005">
    <property type="entry name" value="Arabinanase/levansucrase/invertase"/>
    <property type="match status" value="1"/>
</dbReference>
<dbReference type="Gene3D" id="2.60.120.560">
    <property type="entry name" value="Exo-inulinase, domain 1"/>
    <property type="match status" value="1"/>
</dbReference>
<evidence type="ECO:0000259" key="6">
    <source>
        <dbReference type="Pfam" id="PF00251"/>
    </source>
</evidence>
<keyword evidence="9" id="KW-1185">Reference proteome</keyword>
<evidence type="ECO:0000256" key="5">
    <source>
        <dbReference type="RuleBase" id="RU362110"/>
    </source>
</evidence>
<dbReference type="SUPFAM" id="SSF49899">
    <property type="entry name" value="Concanavalin A-like lectins/glucanases"/>
    <property type="match status" value="1"/>
</dbReference>
<dbReference type="Pfam" id="PF00251">
    <property type="entry name" value="Glyco_hydro_32N"/>
    <property type="match status" value="1"/>
</dbReference>
<dbReference type="GO" id="GO:0005975">
    <property type="term" value="P:carbohydrate metabolic process"/>
    <property type="evidence" value="ECO:0007669"/>
    <property type="project" value="InterPro"/>
</dbReference>
<evidence type="ECO:0000256" key="2">
    <source>
        <dbReference type="ARBA" id="ARBA00012758"/>
    </source>
</evidence>
<dbReference type="SMART" id="SM00640">
    <property type="entry name" value="Glyco_32"/>
    <property type="match status" value="1"/>
</dbReference>
<dbReference type="Proteomes" id="UP000006852">
    <property type="component" value="Chromosome"/>
</dbReference>
<dbReference type="HOGENOM" id="CLU_001528_7_0_12"/>
<accession>F2NRN7</accession>
<dbReference type="Pfam" id="PF08244">
    <property type="entry name" value="Glyco_hydro_32C"/>
    <property type="match status" value="1"/>
</dbReference>
<evidence type="ECO:0000259" key="7">
    <source>
        <dbReference type="Pfam" id="PF08244"/>
    </source>
</evidence>
<comment type="similarity">
    <text evidence="1 5">Belongs to the glycosyl hydrolase 32 family.</text>
</comment>
<dbReference type="STRING" id="869209.Tresu_0933"/>
<dbReference type="PANTHER" id="PTHR43101:SF1">
    <property type="entry name" value="BETA-FRUCTOSIDASE"/>
    <property type="match status" value="1"/>
</dbReference>
<dbReference type="RefSeq" id="WP_013701147.1">
    <property type="nucleotide sequence ID" value="NC_015385.1"/>
</dbReference>
<dbReference type="EC" id="3.2.1.26" evidence="2"/>
<sequence length="518" mass="59105">MQNYTLEAAAKRQNEIQESLKSQPQNFLLPVFHAFSPAGWCNDPNGFSFFGGKCHLFFQYHPYSTQWGPMHWGHLCTSDFVRWEILEPALAPDSDFDCEGCFSGTAIEFEDRHILAYTGVSKNKNGETLQNQCLAEGDGLCYKKILQNPVISAANVPFEFQKGDFRDSKLWCEDGKFYMACVLKMPDGKGSLVCFRSENLLDWKFVSVIDRSSGKSGMWECPDIFKLDGKDVVIFSPQEMKADFENGLHDGNNSVYMTGFLKRPEFIFEREMRTENSLNFAQIDGGIDFYAPQTCLAPDGRRIMIAWMQNWESYITPKNYLWSGMMTFPRELEFKNGKLFQNPVRELLLYRKKCECGVVSGTSSFIKNGFSHGDIELEFFSAFENSADCKNQDEKFSLVLSRNVAGKKFSVEFTCDFAEQTLCFDRRNSVEGGGKINFRKMKFPPSSFRNEKSAYEKRISLRILIDACSMEVFVNGGESAFTNAFFLIPDAFVSSENSAVLEMSVSENIRAEYKIFKI</sequence>
<dbReference type="KEGG" id="tsu:Tresu_0933"/>
<organism evidence="8 9">
    <name type="scientific">Treponema succinifaciens (strain ATCC 33096 / DSM 2489 / 6091)</name>
    <dbReference type="NCBI Taxonomy" id="869209"/>
    <lineage>
        <taxon>Bacteria</taxon>
        <taxon>Pseudomonadati</taxon>
        <taxon>Spirochaetota</taxon>
        <taxon>Spirochaetia</taxon>
        <taxon>Spirochaetales</taxon>
        <taxon>Treponemataceae</taxon>
        <taxon>Treponema</taxon>
    </lineage>
</organism>
<evidence type="ECO:0000256" key="4">
    <source>
        <dbReference type="ARBA" id="ARBA00023295"/>
    </source>
</evidence>
<dbReference type="Gene3D" id="2.115.10.20">
    <property type="entry name" value="Glycosyl hydrolase domain, family 43"/>
    <property type="match status" value="1"/>
</dbReference>
<dbReference type="InterPro" id="IPR013189">
    <property type="entry name" value="Glyco_hydro_32_C"/>
</dbReference>
<dbReference type="eggNOG" id="COG1621">
    <property type="taxonomic scope" value="Bacteria"/>
</dbReference>
<proteinExistence type="inferred from homology"/>
<dbReference type="InterPro" id="IPR023296">
    <property type="entry name" value="Glyco_hydro_beta-prop_sf"/>
</dbReference>
<dbReference type="EMBL" id="CP002631">
    <property type="protein sequence ID" value="AEB13855.1"/>
    <property type="molecule type" value="Genomic_DNA"/>
</dbReference>
<dbReference type="GO" id="GO:0004564">
    <property type="term" value="F:beta-fructofuranosidase activity"/>
    <property type="evidence" value="ECO:0007669"/>
    <property type="project" value="UniProtKB-EC"/>
</dbReference>
<evidence type="ECO:0000256" key="3">
    <source>
        <dbReference type="ARBA" id="ARBA00022801"/>
    </source>
</evidence>
<dbReference type="InterPro" id="IPR013148">
    <property type="entry name" value="Glyco_hydro_32_N"/>
</dbReference>
<dbReference type="InterPro" id="IPR001362">
    <property type="entry name" value="Glyco_hydro_32"/>
</dbReference>
<dbReference type="PANTHER" id="PTHR43101">
    <property type="entry name" value="BETA-FRUCTOSIDASE"/>
    <property type="match status" value="1"/>
</dbReference>
<reference evidence="8 9" key="1">
    <citation type="journal article" date="2011" name="Stand. Genomic Sci.">
        <title>Complete genome sequence of Treponema succinifaciens type strain (6091).</title>
        <authorList>
            <person name="Han C."/>
            <person name="Gronow S."/>
            <person name="Teshima H."/>
            <person name="Lapidus A."/>
            <person name="Nolan M."/>
            <person name="Lucas S."/>
            <person name="Hammon N."/>
            <person name="Deshpande S."/>
            <person name="Cheng J.F."/>
            <person name="Zeytun A."/>
            <person name="Tapia R."/>
            <person name="Goodwin L."/>
            <person name="Pitluck S."/>
            <person name="Liolios K."/>
            <person name="Pagani I."/>
            <person name="Ivanova N."/>
            <person name="Mavromatis K."/>
            <person name="Mikhailova N."/>
            <person name="Huntemann M."/>
            <person name="Pati A."/>
            <person name="Chen A."/>
            <person name="Palaniappan K."/>
            <person name="Land M."/>
            <person name="Hauser L."/>
            <person name="Brambilla E.M."/>
            <person name="Rohde M."/>
            <person name="Goker M."/>
            <person name="Woyke T."/>
            <person name="Bristow J."/>
            <person name="Eisen J.A."/>
            <person name="Markowitz V."/>
            <person name="Hugenholtz P."/>
            <person name="Kyrpides N.C."/>
            <person name="Klenk H.P."/>
            <person name="Detter J.C."/>
        </authorList>
    </citation>
    <scope>NUCLEOTIDE SEQUENCE [LARGE SCALE GENOMIC DNA]</scope>
    <source>
        <strain evidence="9">ATCC 33096 / DSM 2489 / 6091</strain>
    </source>
</reference>
<name>F2NRN7_TRES6</name>
<dbReference type="InterPro" id="IPR051214">
    <property type="entry name" value="GH32_Enzymes"/>
</dbReference>
<gene>
    <name evidence="8" type="ordered locus">Tresu_0933</name>
</gene>
<dbReference type="CDD" id="cd08996">
    <property type="entry name" value="GH32_FFase"/>
    <property type="match status" value="1"/>
</dbReference>
<dbReference type="AlphaFoldDB" id="F2NRN7"/>
<dbReference type="InterPro" id="IPR013320">
    <property type="entry name" value="ConA-like_dom_sf"/>
</dbReference>
<reference evidence="9" key="2">
    <citation type="submission" date="2011-04" db="EMBL/GenBank/DDBJ databases">
        <title>The complete genome of chromosome of Treponema succinifaciens DSM 2489.</title>
        <authorList>
            <person name="Lucas S."/>
            <person name="Copeland A."/>
            <person name="Lapidus A."/>
            <person name="Bruce D."/>
            <person name="Goodwin L."/>
            <person name="Pitluck S."/>
            <person name="Peters L."/>
            <person name="Kyrpides N."/>
            <person name="Mavromatis K."/>
            <person name="Ivanova N."/>
            <person name="Ovchinnikova G."/>
            <person name="Teshima H."/>
            <person name="Detter J.C."/>
            <person name="Tapia R."/>
            <person name="Han C."/>
            <person name="Land M."/>
            <person name="Hauser L."/>
            <person name="Markowitz V."/>
            <person name="Cheng J.-F."/>
            <person name="Hugenholtz P."/>
            <person name="Woyke T."/>
            <person name="Wu D."/>
            <person name="Gronow S."/>
            <person name="Wellnitz S."/>
            <person name="Brambilla E."/>
            <person name="Klenk H.-P."/>
            <person name="Eisen J.A."/>
        </authorList>
    </citation>
    <scope>NUCLEOTIDE SEQUENCE [LARGE SCALE GENOMIC DNA]</scope>
    <source>
        <strain evidence="9">ATCC 33096 / DSM 2489 / 6091</strain>
    </source>
</reference>